<dbReference type="EMBL" id="JAFNEN010000017">
    <property type="protein sequence ID" value="KAG8200247.1"/>
    <property type="molecule type" value="Genomic_DNA"/>
</dbReference>
<name>A0AAV6VTI2_9ARAC</name>
<dbReference type="Pfam" id="PF00071">
    <property type="entry name" value="Ras"/>
    <property type="match status" value="1"/>
</dbReference>
<organism evidence="5 6">
    <name type="scientific">Oedothorax gibbosus</name>
    <dbReference type="NCBI Taxonomy" id="931172"/>
    <lineage>
        <taxon>Eukaryota</taxon>
        <taxon>Metazoa</taxon>
        <taxon>Ecdysozoa</taxon>
        <taxon>Arthropoda</taxon>
        <taxon>Chelicerata</taxon>
        <taxon>Arachnida</taxon>
        <taxon>Araneae</taxon>
        <taxon>Araneomorphae</taxon>
        <taxon>Entelegynae</taxon>
        <taxon>Araneoidea</taxon>
        <taxon>Linyphiidae</taxon>
        <taxon>Erigoninae</taxon>
        <taxon>Oedothorax</taxon>
    </lineage>
</organism>
<dbReference type="NCBIfam" id="TIGR00231">
    <property type="entry name" value="small_GTP"/>
    <property type="match status" value="1"/>
</dbReference>
<keyword evidence="2" id="KW-0547">Nucleotide-binding</keyword>
<dbReference type="PROSITE" id="PS51421">
    <property type="entry name" value="RAS"/>
    <property type="match status" value="1"/>
</dbReference>
<dbReference type="SMART" id="SM00175">
    <property type="entry name" value="RAB"/>
    <property type="match status" value="1"/>
</dbReference>
<dbReference type="GO" id="GO:0035099">
    <property type="term" value="P:hemocyte migration"/>
    <property type="evidence" value="ECO:0007669"/>
    <property type="project" value="UniProtKB-ARBA"/>
</dbReference>
<proteinExistence type="predicted"/>
<dbReference type="GO" id="GO:0003006">
    <property type="term" value="P:developmental process involved in reproduction"/>
    <property type="evidence" value="ECO:0007669"/>
    <property type="project" value="UniProtKB-ARBA"/>
</dbReference>
<evidence type="ECO:0000256" key="1">
    <source>
        <dbReference type="ARBA" id="ARBA00004370"/>
    </source>
</evidence>
<evidence type="ECO:0000313" key="5">
    <source>
        <dbReference type="EMBL" id="KAG8200247.1"/>
    </source>
</evidence>
<comment type="subcellular location">
    <subcellularLocation>
        <location evidence="1">Membrane</location>
    </subcellularLocation>
</comment>
<comment type="caution">
    <text evidence="5">The sequence shown here is derived from an EMBL/GenBank/DDBJ whole genome shotgun (WGS) entry which is preliminary data.</text>
</comment>
<dbReference type="AlphaFoldDB" id="A0AAV6VTI2"/>
<sequence>MVFKSLSIRSTTDFVCRPKMVRSRNLKLTVVGDKGVGKTSLLKTYAKGSFPGGEYVSTVFPFLPDEEYVYSRSIDYSGQPVLLAMWDRVYFNQKEDDDIRAVQFYQTDVFLLCFSVIDQRSFSNILQIWKPEILKHCPKSKCLLVGLKKDLRCAKNKSDPSQSVITRSMGRDMAERIGAVDYMECSAKTKDGIKQVYAVAIQSAMGNPPHKQKKLVKCGGCRLYRLARLL</sequence>
<dbReference type="InterPro" id="IPR027417">
    <property type="entry name" value="P-loop_NTPase"/>
</dbReference>
<dbReference type="Proteomes" id="UP000827092">
    <property type="component" value="Unassembled WGS sequence"/>
</dbReference>
<dbReference type="GO" id="GO:0035006">
    <property type="term" value="P:melanization defense response"/>
    <property type="evidence" value="ECO:0007669"/>
    <property type="project" value="UniProtKB-ARBA"/>
</dbReference>
<dbReference type="GO" id="GO:0001667">
    <property type="term" value="P:ameboidal-type cell migration"/>
    <property type="evidence" value="ECO:0007669"/>
    <property type="project" value="UniProtKB-ARBA"/>
</dbReference>
<dbReference type="InterPro" id="IPR005225">
    <property type="entry name" value="Small_GTP-bd"/>
</dbReference>
<dbReference type="PANTHER" id="PTHR24072">
    <property type="entry name" value="RHO FAMILY GTPASE"/>
    <property type="match status" value="1"/>
</dbReference>
<dbReference type="SMART" id="SM00173">
    <property type="entry name" value="RAS"/>
    <property type="match status" value="1"/>
</dbReference>
<dbReference type="Gene3D" id="3.40.50.300">
    <property type="entry name" value="P-loop containing nucleotide triphosphate hydrolases"/>
    <property type="match status" value="1"/>
</dbReference>
<dbReference type="SUPFAM" id="SSF52540">
    <property type="entry name" value="P-loop containing nucleoside triphosphate hydrolases"/>
    <property type="match status" value="1"/>
</dbReference>
<dbReference type="CDD" id="cd00157">
    <property type="entry name" value="Rho"/>
    <property type="match status" value="1"/>
</dbReference>
<dbReference type="PRINTS" id="PR00449">
    <property type="entry name" value="RASTRNSFRMNG"/>
</dbReference>
<reference evidence="5 6" key="1">
    <citation type="journal article" date="2022" name="Nat. Ecol. Evol.">
        <title>A masculinizing supergene underlies an exaggerated male reproductive morph in a spider.</title>
        <authorList>
            <person name="Hendrickx F."/>
            <person name="De Corte Z."/>
            <person name="Sonet G."/>
            <person name="Van Belleghem S.M."/>
            <person name="Kostlbacher S."/>
            <person name="Vangestel C."/>
        </authorList>
    </citation>
    <scope>NUCLEOTIDE SEQUENCE [LARGE SCALE GENOMIC DNA]</scope>
    <source>
        <strain evidence="5">W744_W776</strain>
    </source>
</reference>
<dbReference type="GO" id="GO:0005525">
    <property type="term" value="F:GTP binding"/>
    <property type="evidence" value="ECO:0007669"/>
    <property type="project" value="UniProtKB-KW"/>
</dbReference>
<dbReference type="SMART" id="SM00174">
    <property type="entry name" value="RHO"/>
    <property type="match status" value="1"/>
</dbReference>
<dbReference type="GO" id="GO:0007264">
    <property type="term" value="P:small GTPase-mediated signal transduction"/>
    <property type="evidence" value="ECO:0007669"/>
    <property type="project" value="InterPro"/>
</dbReference>
<keyword evidence="3" id="KW-0342">GTP-binding</keyword>
<accession>A0AAV6VTI2</accession>
<evidence type="ECO:0000256" key="3">
    <source>
        <dbReference type="ARBA" id="ARBA00023134"/>
    </source>
</evidence>
<dbReference type="GO" id="GO:0003924">
    <property type="term" value="F:GTPase activity"/>
    <property type="evidence" value="ECO:0007669"/>
    <property type="project" value="InterPro"/>
</dbReference>
<dbReference type="FunFam" id="3.40.50.300:FF:002060">
    <property type="entry name" value="Rho family GTPase"/>
    <property type="match status" value="1"/>
</dbReference>
<dbReference type="GO" id="GO:0016020">
    <property type="term" value="C:membrane"/>
    <property type="evidence" value="ECO:0007669"/>
    <property type="project" value="UniProtKB-SubCell"/>
</dbReference>
<gene>
    <name evidence="5" type="ORF">JTE90_021902</name>
</gene>
<dbReference type="PROSITE" id="PS51419">
    <property type="entry name" value="RAB"/>
    <property type="match status" value="1"/>
</dbReference>
<keyword evidence="4" id="KW-0472">Membrane</keyword>
<evidence type="ECO:0000256" key="2">
    <source>
        <dbReference type="ARBA" id="ARBA00022741"/>
    </source>
</evidence>
<dbReference type="PROSITE" id="PS51420">
    <property type="entry name" value="RHO"/>
    <property type="match status" value="1"/>
</dbReference>
<dbReference type="InterPro" id="IPR003578">
    <property type="entry name" value="Small_GTPase_Rho"/>
</dbReference>
<evidence type="ECO:0000256" key="4">
    <source>
        <dbReference type="ARBA" id="ARBA00023136"/>
    </source>
</evidence>
<protein>
    <submittedName>
        <fullName evidence="5">Uncharacterized protein</fullName>
    </submittedName>
</protein>
<evidence type="ECO:0000313" key="6">
    <source>
        <dbReference type="Proteomes" id="UP000827092"/>
    </source>
</evidence>
<dbReference type="GO" id="GO:0022412">
    <property type="term" value="P:cellular process involved in reproduction in multicellular organism"/>
    <property type="evidence" value="ECO:0007669"/>
    <property type="project" value="UniProtKB-ARBA"/>
</dbReference>
<dbReference type="InterPro" id="IPR001806">
    <property type="entry name" value="Small_GTPase"/>
</dbReference>
<keyword evidence="6" id="KW-1185">Reference proteome</keyword>